<feature type="transmembrane region" description="Helical" evidence="1">
    <location>
        <begin position="112"/>
        <end position="131"/>
    </location>
</feature>
<gene>
    <name evidence="2" type="ORF">CWI84_01330</name>
</gene>
<dbReference type="AlphaFoldDB" id="A0A432ZU62"/>
<keyword evidence="1" id="KW-0472">Membrane</keyword>
<comment type="caution">
    <text evidence="2">The sequence shown here is derived from an EMBL/GenBank/DDBJ whole genome shotgun (WGS) entry which is preliminary data.</text>
</comment>
<keyword evidence="3" id="KW-1185">Reference proteome</keyword>
<dbReference type="OrthoDB" id="1551090at2"/>
<sequence>MNSKTSWQQQQCQSNRSLALWTGLWVLSLALATFDPSYLWASSALSIVSVVINIILGVAMIIANKRHLGNQDELQRKVQLEAMSLALGISVVLGLAATTLQQQGVIGFQFDISHLMLLLGVTYIVALLLGMRKYQ</sequence>
<evidence type="ECO:0000256" key="1">
    <source>
        <dbReference type="SAM" id="Phobius"/>
    </source>
</evidence>
<protein>
    <submittedName>
        <fullName evidence="2">Uncharacterized protein</fullName>
    </submittedName>
</protein>
<reference evidence="2 3" key="1">
    <citation type="journal article" date="2011" name="Front. Microbiol.">
        <title>Genomic signatures of strain selection and enhancement in Bacillus atrophaeus var. globigii, a historical biowarfare simulant.</title>
        <authorList>
            <person name="Gibbons H.S."/>
            <person name="Broomall S.M."/>
            <person name="McNew L.A."/>
            <person name="Daligault H."/>
            <person name="Chapman C."/>
            <person name="Bruce D."/>
            <person name="Karavis M."/>
            <person name="Krepps M."/>
            <person name="McGregor P.A."/>
            <person name="Hong C."/>
            <person name="Park K.H."/>
            <person name="Akmal A."/>
            <person name="Feldman A."/>
            <person name="Lin J.S."/>
            <person name="Chang W.E."/>
            <person name="Higgs B.W."/>
            <person name="Demirev P."/>
            <person name="Lindquist J."/>
            <person name="Liem A."/>
            <person name="Fochler E."/>
            <person name="Read T.D."/>
            <person name="Tapia R."/>
            <person name="Johnson S."/>
            <person name="Bishop-Lilly K.A."/>
            <person name="Detter C."/>
            <person name="Han C."/>
            <person name="Sozhamannan S."/>
            <person name="Rosenzweig C.N."/>
            <person name="Skowronski E.W."/>
        </authorList>
    </citation>
    <scope>NUCLEOTIDE SEQUENCE [LARGE SCALE GENOMIC DNA]</scope>
    <source>
        <strain evidence="2 3">CC-PW-9</strain>
    </source>
</reference>
<evidence type="ECO:0000313" key="3">
    <source>
        <dbReference type="Proteomes" id="UP000287996"/>
    </source>
</evidence>
<keyword evidence="1" id="KW-1133">Transmembrane helix</keyword>
<organism evidence="2 3">
    <name type="scientific">Idiomarina tyrosinivorans</name>
    <dbReference type="NCBI Taxonomy" id="1445662"/>
    <lineage>
        <taxon>Bacteria</taxon>
        <taxon>Pseudomonadati</taxon>
        <taxon>Pseudomonadota</taxon>
        <taxon>Gammaproteobacteria</taxon>
        <taxon>Alteromonadales</taxon>
        <taxon>Idiomarinaceae</taxon>
        <taxon>Idiomarina</taxon>
    </lineage>
</organism>
<evidence type="ECO:0000313" key="2">
    <source>
        <dbReference type="EMBL" id="RUO81429.1"/>
    </source>
</evidence>
<keyword evidence="1" id="KW-0812">Transmembrane</keyword>
<feature type="transmembrane region" description="Helical" evidence="1">
    <location>
        <begin position="82"/>
        <end position="100"/>
    </location>
</feature>
<dbReference type="RefSeq" id="WP_126840770.1">
    <property type="nucleotide sequence ID" value="NZ_PIQH01000001.1"/>
</dbReference>
<feature type="transmembrane region" description="Helical" evidence="1">
    <location>
        <begin position="42"/>
        <end position="62"/>
    </location>
</feature>
<dbReference type="Proteomes" id="UP000287996">
    <property type="component" value="Unassembled WGS sequence"/>
</dbReference>
<dbReference type="EMBL" id="PIQH01000001">
    <property type="protein sequence ID" value="RUO81429.1"/>
    <property type="molecule type" value="Genomic_DNA"/>
</dbReference>
<proteinExistence type="predicted"/>
<accession>A0A432ZU62</accession>
<name>A0A432ZU62_9GAMM</name>